<comment type="caution">
    <text evidence="1">The sequence shown here is derived from an EMBL/GenBank/DDBJ whole genome shotgun (WGS) entry which is preliminary data.</text>
</comment>
<dbReference type="Proteomes" id="UP001231124">
    <property type="component" value="Unassembled WGS sequence"/>
</dbReference>
<accession>A0ABU0HXQ3</accession>
<protein>
    <submittedName>
        <fullName evidence="1">Uncharacterized protein</fullName>
    </submittedName>
</protein>
<dbReference type="RefSeq" id="WP_238207379.1">
    <property type="nucleotide sequence ID" value="NZ_BPQE01000033.1"/>
</dbReference>
<name>A0ABU0HXQ3_9HYPH</name>
<evidence type="ECO:0000313" key="1">
    <source>
        <dbReference type="EMBL" id="MDQ0447105.1"/>
    </source>
</evidence>
<keyword evidence="2" id="KW-1185">Reference proteome</keyword>
<gene>
    <name evidence="1" type="ORF">QO012_001601</name>
</gene>
<dbReference type="EMBL" id="JAUSVP010000004">
    <property type="protein sequence ID" value="MDQ0447105.1"/>
    <property type="molecule type" value="Genomic_DNA"/>
</dbReference>
<reference evidence="1 2" key="1">
    <citation type="submission" date="2023-07" db="EMBL/GenBank/DDBJ databases">
        <title>Genomic Encyclopedia of Type Strains, Phase IV (KMG-IV): sequencing the most valuable type-strain genomes for metagenomic binning, comparative biology and taxonomic classification.</title>
        <authorList>
            <person name="Goeker M."/>
        </authorList>
    </citation>
    <scope>NUCLEOTIDE SEQUENCE [LARGE SCALE GENOMIC DNA]</scope>
    <source>
        <strain evidence="1 2">DSM 19013</strain>
    </source>
</reference>
<sequence length="127" mass="13831">MGCVAVSNVVPFRRVAAPPPSGEREAGLRRRGEQRVLMETVYALGAMVVAADDRETKLTASRLQVYGFVTIEELGEDGRGHRLRPSEAIRASTERPWRLAKPLVGASVTIPSLDGFLFEAEPVNMPA</sequence>
<proteinExistence type="predicted"/>
<organism evidence="1 2">
    <name type="scientific">Methylobacterium aerolatum</name>
    <dbReference type="NCBI Taxonomy" id="418708"/>
    <lineage>
        <taxon>Bacteria</taxon>
        <taxon>Pseudomonadati</taxon>
        <taxon>Pseudomonadota</taxon>
        <taxon>Alphaproteobacteria</taxon>
        <taxon>Hyphomicrobiales</taxon>
        <taxon>Methylobacteriaceae</taxon>
        <taxon>Methylobacterium</taxon>
    </lineage>
</organism>
<evidence type="ECO:0000313" key="2">
    <source>
        <dbReference type="Proteomes" id="UP001231124"/>
    </source>
</evidence>